<sequence length="202" mass="20193">MLKTAPLRGFTLVELLVGISLIGILLALGAPSLATYLQNSKVANAASTFYSGVQLARTEAIRRNAPAHFVMSDTVPTSDAAASSAAPSITGRHWFVRAASGADFELIEAKSGNEGGGSGTNPAVQVSGGVIGAGSFDGVIAFNGFGATVDGTGYVISIANPNGGACAPSGPIRCREIRVLPGGQIMACDPAASAVPGDTRGC</sequence>
<organism evidence="2 3">
    <name type="scientific">Piscinibacter koreensis</name>
    <dbReference type="NCBI Taxonomy" id="2742824"/>
    <lineage>
        <taxon>Bacteria</taxon>
        <taxon>Pseudomonadati</taxon>
        <taxon>Pseudomonadota</taxon>
        <taxon>Betaproteobacteria</taxon>
        <taxon>Burkholderiales</taxon>
        <taxon>Sphaerotilaceae</taxon>
        <taxon>Piscinibacter</taxon>
    </lineage>
</organism>
<dbReference type="Gene3D" id="3.30.700.10">
    <property type="entry name" value="Glycoprotein, Type 4 Pilin"/>
    <property type="match status" value="1"/>
</dbReference>
<dbReference type="InterPro" id="IPR045584">
    <property type="entry name" value="Pilin-like"/>
</dbReference>
<proteinExistence type="predicted"/>
<evidence type="ECO:0000256" key="1">
    <source>
        <dbReference type="SAM" id="Phobius"/>
    </source>
</evidence>
<dbReference type="NCBIfam" id="TIGR02532">
    <property type="entry name" value="IV_pilin_GFxxxE"/>
    <property type="match status" value="1"/>
</dbReference>
<evidence type="ECO:0000313" key="2">
    <source>
        <dbReference type="EMBL" id="NUZ05646.1"/>
    </source>
</evidence>
<keyword evidence="1" id="KW-0812">Transmembrane</keyword>
<comment type="caution">
    <text evidence="2">The sequence shown here is derived from an EMBL/GenBank/DDBJ whole genome shotgun (WGS) entry which is preliminary data.</text>
</comment>
<evidence type="ECO:0000313" key="3">
    <source>
        <dbReference type="Proteomes" id="UP000529637"/>
    </source>
</evidence>
<dbReference type="RefSeq" id="WP_176067801.1">
    <property type="nucleotide sequence ID" value="NZ_JABWMJ010000003.1"/>
</dbReference>
<gene>
    <name evidence="2" type="ORF">HQN59_07700</name>
</gene>
<keyword evidence="1" id="KW-1133">Transmembrane helix</keyword>
<reference evidence="2 3" key="1">
    <citation type="submission" date="2020-06" db="EMBL/GenBank/DDBJ databases">
        <title>Schlegella sp. ID0723 isolated from air conditioner.</title>
        <authorList>
            <person name="Kim D.Y."/>
            <person name="Kim D.-U."/>
        </authorList>
    </citation>
    <scope>NUCLEOTIDE SEQUENCE [LARGE SCALE GENOMIC DNA]</scope>
    <source>
        <strain evidence="2 3">ID0723</strain>
    </source>
</reference>
<feature type="transmembrane region" description="Helical" evidence="1">
    <location>
        <begin position="12"/>
        <end position="34"/>
    </location>
</feature>
<dbReference type="GO" id="GO:0005886">
    <property type="term" value="C:plasma membrane"/>
    <property type="evidence" value="ECO:0007669"/>
    <property type="project" value="UniProtKB-SubCell"/>
</dbReference>
<dbReference type="EMBL" id="JABWMJ010000003">
    <property type="protein sequence ID" value="NUZ05646.1"/>
    <property type="molecule type" value="Genomic_DNA"/>
</dbReference>
<name>A0A7Y6TW56_9BURK</name>
<dbReference type="Proteomes" id="UP000529637">
    <property type="component" value="Unassembled WGS sequence"/>
</dbReference>
<dbReference type="InterPro" id="IPR012902">
    <property type="entry name" value="N_methyl_site"/>
</dbReference>
<dbReference type="GO" id="GO:0015628">
    <property type="term" value="P:protein secretion by the type II secretion system"/>
    <property type="evidence" value="ECO:0007669"/>
    <property type="project" value="InterPro"/>
</dbReference>
<dbReference type="SUPFAM" id="SSF54523">
    <property type="entry name" value="Pili subunits"/>
    <property type="match status" value="1"/>
</dbReference>
<dbReference type="PROSITE" id="PS00409">
    <property type="entry name" value="PROKAR_NTER_METHYL"/>
    <property type="match status" value="1"/>
</dbReference>
<protein>
    <submittedName>
        <fullName evidence="2">GspH/FimT family pseudopilin</fullName>
    </submittedName>
</protein>
<keyword evidence="1" id="KW-0472">Membrane</keyword>
<dbReference type="GO" id="GO:0015627">
    <property type="term" value="C:type II protein secretion system complex"/>
    <property type="evidence" value="ECO:0007669"/>
    <property type="project" value="InterPro"/>
</dbReference>
<dbReference type="AlphaFoldDB" id="A0A7Y6TW56"/>
<accession>A0A7Y6TW56</accession>
<dbReference type="Pfam" id="PF07963">
    <property type="entry name" value="N_methyl"/>
    <property type="match status" value="1"/>
</dbReference>
<keyword evidence="3" id="KW-1185">Reference proteome</keyword>